<dbReference type="OrthoDB" id="10256122at2759"/>
<dbReference type="SMART" id="SM00320">
    <property type="entry name" value="WD40"/>
    <property type="match status" value="2"/>
</dbReference>
<dbReference type="InterPro" id="IPR015943">
    <property type="entry name" value="WD40/YVTN_repeat-like_dom_sf"/>
</dbReference>
<accession>S3DQM8</accession>
<proteinExistence type="predicted"/>
<dbReference type="PANTHER" id="PTHR19848:SF8">
    <property type="entry name" value="F-BOX AND WD REPEAT DOMAIN CONTAINING 7"/>
    <property type="match status" value="1"/>
</dbReference>
<evidence type="ECO:0000313" key="4">
    <source>
        <dbReference type="EMBL" id="EPE34321.1"/>
    </source>
</evidence>
<dbReference type="GeneID" id="19469062"/>
<evidence type="ECO:0000313" key="5">
    <source>
        <dbReference type="Proteomes" id="UP000016922"/>
    </source>
</evidence>
<dbReference type="eggNOG" id="KOG0295">
    <property type="taxonomic scope" value="Eukaryota"/>
</dbReference>
<dbReference type="PROSITE" id="PS50082">
    <property type="entry name" value="WD_REPEATS_2"/>
    <property type="match status" value="1"/>
</dbReference>
<organism evidence="4 5">
    <name type="scientific">Glarea lozoyensis (strain ATCC 20868 / MF5171)</name>
    <dbReference type="NCBI Taxonomy" id="1116229"/>
    <lineage>
        <taxon>Eukaryota</taxon>
        <taxon>Fungi</taxon>
        <taxon>Dikarya</taxon>
        <taxon>Ascomycota</taxon>
        <taxon>Pezizomycotina</taxon>
        <taxon>Leotiomycetes</taxon>
        <taxon>Helotiales</taxon>
        <taxon>Helotiaceae</taxon>
        <taxon>Glarea</taxon>
    </lineage>
</organism>
<evidence type="ECO:0000256" key="2">
    <source>
        <dbReference type="ARBA" id="ARBA00022737"/>
    </source>
</evidence>
<dbReference type="Proteomes" id="UP000016922">
    <property type="component" value="Unassembled WGS sequence"/>
</dbReference>
<feature type="repeat" description="WD" evidence="3">
    <location>
        <begin position="77"/>
        <end position="110"/>
    </location>
</feature>
<dbReference type="InterPro" id="IPR001680">
    <property type="entry name" value="WD40_rpt"/>
</dbReference>
<name>S3DQM8_GLAL2</name>
<dbReference type="STRING" id="1116229.S3DQM8"/>
<keyword evidence="2" id="KW-0677">Repeat</keyword>
<evidence type="ECO:0000256" key="1">
    <source>
        <dbReference type="ARBA" id="ARBA00022574"/>
    </source>
</evidence>
<keyword evidence="1 3" id="KW-0853">WD repeat</keyword>
<dbReference type="AlphaFoldDB" id="S3DQM8"/>
<dbReference type="PROSITE" id="PS50294">
    <property type="entry name" value="WD_REPEATS_REGION"/>
    <property type="match status" value="1"/>
</dbReference>
<protein>
    <submittedName>
        <fullName evidence="4">WD40 repeat-like protein</fullName>
    </submittedName>
</protein>
<dbReference type="RefSeq" id="XP_008078256.1">
    <property type="nucleotide sequence ID" value="XM_008080065.1"/>
</dbReference>
<dbReference type="SUPFAM" id="SSF50978">
    <property type="entry name" value="WD40 repeat-like"/>
    <property type="match status" value="1"/>
</dbReference>
<evidence type="ECO:0000256" key="3">
    <source>
        <dbReference type="PROSITE-ProRule" id="PRU00221"/>
    </source>
</evidence>
<sequence>MTARSWEISLSNPPCSGTHSFSDATRLIHLRYTSTLRHQLGLKNLPSVSGAAEFIITGSKGRTIRLWSPHGTFLRTLAGHDSWVRALVFRPEGKYLLSSSHEKTLRCWDLGQEGKCVKIIGDTHEQFITCLKWAPGITRHAGTVEEKNESNGTKMTVPGVQVRCVVGIGS</sequence>
<dbReference type="Pfam" id="PF00400">
    <property type="entry name" value="WD40"/>
    <property type="match status" value="1"/>
</dbReference>
<dbReference type="OMA" id="TIECCAL"/>
<dbReference type="HOGENOM" id="CLU_1570796_0_0_1"/>
<keyword evidence="5" id="KW-1185">Reference proteome</keyword>
<dbReference type="EMBL" id="KE145356">
    <property type="protein sequence ID" value="EPE34321.1"/>
    <property type="molecule type" value="Genomic_DNA"/>
</dbReference>
<dbReference type="KEGG" id="glz:GLAREA_10015"/>
<reference evidence="4 5" key="1">
    <citation type="journal article" date="2013" name="BMC Genomics">
        <title>Genomics-driven discovery of the pneumocandin biosynthetic gene cluster in the fungus Glarea lozoyensis.</title>
        <authorList>
            <person name="Chen L."/>
            <person name="Yue Q."/>
            <person name="Zhang X."/>
            <person name="Xiang M."/>
            <person name="Wang C."/>
            <person name="Li S."/>
            <person name="Che Y."/>
            <person name="Ortiz-Lopez F.J."/>
            <person name="Bills G.F."/>
            <person name="Liu X."/>
            <person name="An Z."/>
        </authorList>
    </citation>
    <scope>NUCLEOTIDE SEQUENCE [LARGE SCALE GENOMIC DNA]</scope>
    <source>
        <strain evidence="5">ATCC 20868 / MF5171</strain>
    </source>
</reference>
<dbReference type="InterPro" id="IPR036322">
    <property type="entry name" value="WD40_repeat_dom_sf"/>
</dbReference>
<dbReference type="Gene3D" id="2.130.10.10">
    <property type="entry name" value="YVTN repeat-like/Quinoprotein amine dehydrogenase"/>
    <property type="match status" value="1"/>
</dbReference>
<gene>
    <name evidence="4" type="ORF">GLAREA_10015</name>
</gene>
<dbReference type="PANTHER" id="PTHR19848">
    <property type="entry name" value="WD40 REPEAT PROTEIN"/>
    <property type="match status" value="1"/>
</dbReference>